<evidence type="ECO:0000256" key="1">
    <source>
        <dbReference type="SAM" id="SignalP"/>
    </source>
</evidence>
<keyword evidence="1" id="KW-0732">Signal</keyword>
<evidence type="ECO:0000313" key="3">
    <source>
        <dbReference type="Proteomes" id="UP001562357"/>
    </source>
</evidence>
<organism evidence="2 3">
    <name type="scientific">Epichloe bromicola</name>
    <dbReference type="NCBI Taxonomy" id="79588"/>
    <lineage>
        <taxon>Eukaryota</taxon>
        <taxon>Fungi</taxon>
        <taxon>Dikarya</taxon>
        <taxon>Ascomycota</taxon>
        <taxon>Pezizomycotina</taxon>
        <taxon>Sordariomycetes</taxon>
        <taxon>Hypocreomycetidae</taxon>
        <taxon>Hypocreales</taxon>
        <taxon>Clavicipitaceae</taxon>
        <taxon>Epichloe</taxon>
    </lineage>
</organism>
<keyword evidence="3" id="KW-1185">Reference proteome</keyword>
<gene>
    <name evidence="2" type="primary">g7233</name>
    <name evidence="2" type="ORF">EsDP_00007233</name>
</gene>
<proteinExistence type="predicted"/>
<dbReference type="Proteomes" id="UP001562357">
    <property type="component" value="Unassembled WGS sequence"/>
</dbReference>
<dbReference type="EMBL" id="BAAFGZ010000574">
    <property type="protein sequence ID" value="GAB0139015.1"/>
    <property type="molecule type" value="Genomic_DNA"/>
</dbReference>
<reference evidence="3" key="1">
    <citation type="submission" date="2024-06" db="EMBL/GenBank/DDBJ databases">
        <title>Draft Genome Sequences of Epichloe bromicola Strains Isolated from Elymus ciliaris.</title>
        <authorList>
            <consortium name="Epichloe bromicola genome sequencing consortium"/>
            <person name="Miura A."/>
            <person name="Imano S."/>
            <person name="Ashida A."/>
            <person name="Sato I."/>
            <person name="Chiba S."/>
            <person name="Tanaka A."/>
            <person name="Camagna M."/>
            <person name="Takemoto D."/>
        </authorList>
    </citation>
    <scope>NUCLEOTIDE SEQUENCE [LARGE SCALE GENOMIC DNA]</scope>
    <source>
        <strain evidence="3">DP</strain>
    </source>
</reference>
<protein>
    <submittedName>
        <fullName evidence="2">Uncharacterized protein</fullName>
    </submittedName>
</protein>
<name>A0ABQ0CZY7_9HYPO</name>
<feature type="chain" id="PRO_5047084885" evidence="1">
    <location>
        <begin position="23"/>
        <end position="200"/>
    </location>
</feature>
<sequence>MLFTAFGLSLPAILALSQPAACAKWFRDADELKFHVRSSNPATNNRILSLRPNPNNNGFLPGTFYHVGLDNTSPQLLAHMMSGALYSNAYETLNHGGYLELQGGPGDGQTLRFLFSFANFTRYPSAADTDWTLTASSGGLQLHHNQPHGAKGGFALCEAKPNHVSGPWYELTYFWSDGQPAQLDGCEFVNIVSTQAQHKG</sequence>
<comment type="caution">
    <text evidence="2">The sequence shown here is derived from an EMBL/GenBank/DDBJ whole genome shotgun (WGS) entry which is preliminary data.</text>
</comment>
<accession>A0ABQ0CZY7</accession>
<evidence type="ECO:0000313" key="2">
    <source>
        <dbReference type="EMBL" id="GAB0139015.1"/>
    </source>
</evidence>
<feature type="signal peptide" evidence="1">
    <location>
        <begin position="1"/>
        <end position="22"/>
    </location>
</feature>